<dbReference type="PROSITE" id="PS50110">
    <property type="entry name" value="RESPONSE_REGULATORY"/>
    <property type="match status" value="1"/>
</dbReference>
<gene>
    <name evidence="5" type="primary">cheB</name>
    <name evidence="10" type="ORF">BTO11_11990</name>
</gene>
<dbReference type="GO" id="GO:0000156">
    <property type="term" value="F:phosphorelay response regulator activity"/>
    <property type="evidence" value="ECO:0007669"/>
    <property type="project" value="InterPro"/>
</dbReference>
<evidence type="ECO:0000313" key="10">
    <source>
        <dbReference type="EMBL" id="PQJ54303.1"/>
    </source>
</evidence>
<keyword evidence="5 7" id="KW-0597">Phosphoprotein</keyword>
<accession>A0A2S7UWI4</accession>
<dbReference type="EC" id="3.1.1.61" evidence="5"/>
<dbReference type="NCBIfam" id="NF009206">
    <property type="entry name" value="PRK12555.1"/>
    <property type="match status" value="1"/>
</dbReference>
<evidence type="ECO:0000256" key="2">
    <source>
        <dbReference type="ARBA" id="ARBA00022500"/>
    </source>
</evidence>
<proteinExistence type="inferred from homology"/>
<comment type="subcellular location">
    <subcellularLocation>
        <location evidence="5">Cytoplasm</location>
    </subcellularLocation>
</comment>
<keyword evidence="2 5" id="KW-0145">Chemotaxis</keyword>
<organism evidence="10 11">
    <name type="scientific">Psychrosphaera saromensis</name>
    <dbReference type="NCBI Taxonomy" id="716813"/>
    <lineage>
        <taxon>Bacteria</taxon>
        <taxon>Pseudomonadati</taxon>
        <taxon>Pseudomonadota</taxon>
        <taxon>Gammaproteobacteria</taxon>
        <taxon>Alteromonadales</taxon>
        <taxon>Pseudoalteromonadaceae</taxon>
        <taxon>Psychrosphaera</taxon>
    </lineage>
</organism>
<comment type="domain">
    <text evidence="5">Contains a C-terminal catalytic domain, and an N-terminal region which modulates catalytic activity.</text>
</comment>
<dbReference type="CDD" id="cd16432">
    <property type="entry name" value="CheB_Rec"/>
    <property type="match status" value="1"/>
</dbReference>
<comment type="similarity">
    <text evidence="5">Belongs to the CheB family.</text>
</comment>
<keyword evidence="11" id="KW-1185">Reference proteome</keyword>
<evidence type="ECO:0000256" key="4">
    <source>
        <dbReference type="ARBA" id="ARBA00048267"/>
    </source>
</evidence>
<dbReference type="PIRSF" id="PIRSF000876">
    <property type="entry name" value="RR_chemtxs_CheB"/>
    <property type="match status" value="1"/>
</dbReference>
<comment type="PTM">
    <text evidence="5">Phosphorylated by CheA. Phosphorylation of the N-terminal regulatory domain activates the methylesterase activity.</text>
</comment>
<reference evidence="10 11" key="1">
    <citation type="submission" date="2016-12" db="EMBL/GenBank/DDBJ databases">
        <title>Diversity of luminous bacteria.</title>
        <authorList>
            <person name="Yoshizawa S."/>
            <person name="Kogure K."/>
        </authorList>
    </citation>
    <scope>NUCLEOTIDE SEQUENCE [LARGE SCALE GENOMIC DNA]</scope>
    <source>
        <strain evidence="10 11">SA4-48</strain>
    </source>
</reference>
<dbReference type="GO" id="GO:0005737">
    <property type="term" value="C:cytoplasm"/>
    <property type="evidence" value="ECO:0007669"/>
    <property type="project" value="UniProtKB-SubCell"/>
</dbReference>
<evidence type="ECO:0000259" key="9">
    <source>
        <dbReference type="PROSITE" id="PS50122"/>
    </source>
</evidence>
<comment type="catalytic activity">
    <reaction evidence="5">
        <text>L-glutaminyl-[protein] + H2O = L-glutamyl-[protein] + NH4(+)</text>
        <dbReference type="Rhea" id="RHEA:16441"/>
        <dbReference type="Rhea" id="RHEA-COMP:10207"/>
        <dbReference type="Rhea" id="RHEA-COMP:10208"/>
        <dbReference type="ChEBI" id="CHEBI:15377"/>
        <dbReference type="ChEBI" id="CHEBI:28938"/>
        <dbReference type="ChEBI" id="CHEBI:29973"/>
        <dbReference type="ChEBI" id="CHEBI:30011"/>
        <dbReference type="EC" id="3.5.1.44"/>
    </reaction>
</comment>
<comment type="catalytic activity">
    <reaction evidence="4 5">
        <text>[protein]-L-glutamate 5-O-methyl ester + H2O = L-glutamyl-[protein] + methanol + H(+)</text>
        <dbReference type="Rhea" id="RHEA:23236"/>
        <dbReference type="Rhea" id="RHEA-COMP:10208"/>
        <dbReference type="Rhea" id="RHEA-COMP:10311"/>
        <dbReference type="ChEBI" id="CHEBI:15377"/>
        <dbReference type="ChEBI" id="CHEBI:15378"/>
        <dbReference type="ChEBI" id="CHEBI:17790"/>
        <dbReference type="ChEBI" id="CHEBI:29973"/>
        <dbReference type="ChEBI" id="CHEBI:82795"/>
        <dbReference type="EC" id="3.1.1.61"/>
    </reaction>
</comment>
<name>A0A2S7UWI4_9GAMM</name>
<evidence type="ECO:0000256" key="1">
    <source>
        <dbReference type="ARBA" id="ARBA00022490"/>
    </source>
</evidence>
<dbReference type="Pfam" id="PF00072">
    <property type="entry name" value="Response_reg"/>
    <property type="match status" value="1"/>
</dbReference>
<evidence type="ECO:0000256" key="3">
    <source>
        <dbReference type="ARBA" id="ARBA00022801"/>
    </source>
</evidence>
<protein>
    <recommendedName>
        <fullName evidence="5">Protein-glutamate methylesterase/protein-glutamine glutaminase</fullName>
        <ecNumber evidence="5">3.1.1.61</ecNumber>
        <ecNumber evidence="5">3.5.1.44</ecNumber>
    </recommendedName>
</protein>
<feature type="domain" description="CheB-type methylesterase" evidence="9">
    <location>
        <begin position="155"/>
        <end position="345"/>
    </location>
</feature>
<dbReference type="Gene3D" id="3.40.50.180">
    <property type="entry name" value="Methylesterase CheB, C-terminal domain"/>
    <property type="match status" value="1"/>
</dbReference>
<dbReference type="RefSeq" id="WP_105052818.1">
    <property type="nucleotide sequence ID" value="NZ_BMYG01000006.1"/>
</dbReference>
<dbReference type="SUPFAM" id="SSF52172">
    <property type="entry name" value="CheY-like"/>
    <property type="match status" value="1"/>
</dbReference>
<feature type="active site" evidence="5 6">
    <location>
        <position position="292"/>
    </location>
</feature>
<feature type="active site" evidence="5 6">
    <location>
        <position position="171"/>
    </location>
</feature>
<dbReference type="Gene3D" id="3.40.50.2300">
    <property type="match status" value="1"/>
</dbReference>
<dbReference type="GO" id="GO:0050568">
    <property type="term" value="F:protein-glutamine glutaminase activity"/>
    <property type="evidence" value="ECO:0007669"/>
    <property type="project" value="UniProtKB-UniRule"/>
</dbReference>
<dbReference type="CDD" id="cd17541">
    <property type="entry name" value="REC_CheB-like"/>
    <property type="match status" value="1"/>
</dbReference>
<dbReference type="GO" id="GO:0008984">
    <property type="term" value="F:protein-glutamate methylesterase activity"/>
    <property type="evidence" value="ECO:0007669"/>
    <property type="project" value="UniProtKB-UniRule"/>
</dbReference>
<dbReference type="SUPFAM" id="SSF52738">
    <property type="entry name" value="Methylesterase CheB, C-terminal domain"/>
    <property type="match status" value="1"/>
</dbReference>
<dbReference type="PROSITE" id="PS50122">
    <property type="entry name" value="CHEB"/>
    <property type="match status" value="1"/>
</dbReference>
<dbReference type="AlphaFoldDB" id="A0A2S7UWI4"/>
<feature type="active site" evidence="5 6">
    <location>
        <position position="197"/>
    </location>
</feature>
<dbReference type="InterPro" id="IPR000673">
    <property type="entry name" value="Sig_transdc_resp-reg_Me-estase"/>
</dbReference>
<dbReference type="PANTHER" id="PTHR42872">
    <property type="entry name" value="PROTEIN-GLUTAMATE METHYLESTERASE/PROTEIN-GLUTAMINE GLUTAMINASE"/>
    <property type="match status" value="1"/>
</dbReference>
<evidence type="ECO:0000256" key="5">
    <source>
        <dbReference type="HAMAP-Rule" id="MF_00099"/>
    </source>
</evidence>
<dbReference type="InterPro" id="IPR011006">
    <property type="entry name" value="CheY-like_superfamily"/>
</dbReference>
<feature type="domain" description="Response regulatory" evidence="8">
    <location>
        <begin position="5"/>
        <end position="122"/>
    </location>
</feature>
<dbReference type="InterPro" id="IPR001789">
    <property type="entry name" value="Sig_transdc_resp-reg_receiver"/>
</dbReference>
<keyword evidence="1 5" id="KW-0963">Cytoplasm</keyword>
<dbReference type="NCBIfam" id="NF001965">
    <property type="entry name" value="PRK00742.1"/>
    <property type="match status" value="1"/>
</dbReference>
<dbReference type="EMBL" id="MSCH01000003">
    <property type="protein sequence ID" value="PQJ54303.1"/>
    <property type="molecule type" value="Genomic_DNA"/>
</dbReference>
<dbReference type="EC" id="3.5.1.44" evidence="5"/>
<dbReference type="InterPro" id="IPR008248">
    <property type="entry name" value="CheB-like"/>
</dbReference>
<evidence type="ECO:0000256" key="7">
    <source>
        <dbReference type="PROSITE-ProRule" id="PRU00169"/>
    </source>
</evidence>
<dbReference type="InterPro" id="IPR035909">
    <property type="entry name" value="CheB_C"/>
</dbReference>
<dbReference type="PANTHER" id="PTHR42872:SF6">
    <property type="entry name" value="PROTEIN-GLUTAMATE METHYLESTERASE_PROTEIN-GLUTAMINE GLUTAMINASE"/>
    <property type="match status" value="1"/>
</dbReference>
<dbReference type="HAMAP" id="MF_00099">
    <property type="entry name" value="CheB_chemtxs"/>
    <property type="match status" value="1"/>
</dbReference>
<feature type="modified residue" description="4-aspartylphosphate" evidence="5 7">
    <location>
        <position position="56"/>
    </location>
</feature>
<keyword evidence="3 5" id="KW-0378">Hydrolase</keyword>
<evidence type="ECO:0000259" key="8">
    <source>
        <dbReference type="PROSITE" id="PS50110"/>
    </source>
</evidence>
<comment type="function">
    <text evidence="5">Involved in chemotaxis. Part of a chemotaxis signal transduction system that modulates chemotaxis in response to various stimuli. Catalyzes the demethylation of specific methylglutamate residues introduced into the chemoreceptors (methyl-accepting chemotaxis proteins or MCP) by CheR. Also mediates the irreversible deamidation of specific glutamine residues to glutamic acid.</text>
</comment>
<sequence length="358" mass="39190">MKQIKVLIVDDSAVIRKVVRELLSSDSEINVVGEAENPLVARELIKSLNPDVITLDVEMPKMDGITFLANLMRLRPMPVVMLSTLTTKGSDITLQALELGAIDFIAKPSFNELLTTKSSFKQLIIDKVKQAVSVNQKQHQLTSKFIHGKNSKILPFAGTARKDHIIAIGASTGGTEALKVVLTQLPKNSPPVVVALHIPPTFSERFASRLNELCEMTVQEAKHGTKIKEGNVYIAQGAVHLIVKEKNGALFCVFDDSEKVNRHKPSVDVLFRSLLPMADNVQAVLLTGMGNDGAQGMLELKQQDAKTIIQDENSSLIWGMPGSAHKLSAHDVECDLFDISKTLLQHALLTRHQMAAAK</sequence>
<dbReference type="Proteomes" id="UP000239007">
    <property type="component" value="Unassembled WGS sequence"/>
</dbReference>
<dbReference type="GO" id="GO:0006935">
    <property type="term" value="P:chemotaxis"/>
    <property type="evidence" value="ECO:0007669"/>
    <property type="project" value="UniProtKB-UniRule"/>
</dbReference>
<dbReference type="OrthoDB" id="9793421at2"/>
<dbReference type="SMART" id="SM00448">
    <property type="entry name" value="REC"/>
    <property type="match status" value="1"/>
</dbReference>
<comment type="caution">
    <text evidence="10">The sequence shown here is derived from an EMBL/GenBank/DDBJ whole genome shotgun (WGS) entry which is preliminary data.</text>
</comment>
<dbReference type="Pfam" id="PF01339">
    <property type="entry name" value="CheB_methylest"/>
    <property type="match status" value="1"/>
</dbReference>
<evidence type="ECO:0000256" key="6">
    <source>
        <dbReference type="PROSITE-ProRule" id="PRU00050"/>
    </source>
</evidence>
<evidence type="ECO:0000313" key="11">
    <source>
        <dbReference type="Proteomes" id="UP000239007"/>
    </source>
</evidence>